<keyword evidence="2" id="KW-0694">RNA-binding</keyword>
<keyword evidence="3" id="KW-0802">TPR repeat</keyword>
<dbReference type="Proteomes" id="UP001189624">
    <property type="component" value="Chromosome 5"/>
</dbReference>
<dbReference type="SUPFAM" id="SSF103107">
    <property type="entry name" value="Hypothetical protein c14orf129, hspc210"/>
    <property type="match status" value="1"/>
</dbReference>
<dbReference type="Pfam" id="PF15044">
    <property type="entry name" value="CLU_N"/>
    <property type="match status" value="1"/>
</dbReference>
<feature type="repeat" description="TPR" evidence="3">
    <location>
        <begin position="1222"/>
        <end position="1255"/>
    </location>
</feature>
<evidence type="ECO:0000256" key="3">
    <source>
        <dbReference type="PROSITE-ProRule" id="PRU00339"/>
    </source>
</evidence>
<dbReference type="InterPro" id="IPR007967">
    <property type="entry name" value="GSKIP_dom"/>
</dbReference>
<dbReference type="FunFam" id="1.25.40.10:FF:000230">
    <property type="entry name" value="Clustered mitochondria protein homolog"/>
    <property type="match status" value="1"/>
</dbReference>
<dbReference type="HAMAP" id="MF_03013">
    <property type="entry name" value="CLU"/>
    <property type="match status" value="1"/>
</dbReference>
<dbReference type="PROSITE" id="PS51823">
    <property type="entry name" value="CLU"/>
    <property type="match status" value="1"/>
</dbReference>
<reference evidence="6" key="1">
    <citation type="submission" date="2023-10" db="EMBL/GenBank/DDBJ databases">
        <authorList>
            <person name="Domelevo Entfellner J.-B."/>
        </authorList>
    </citation>
    <scope>NUCLEOTIDE SEQUENCE</scope>
</reference>
<dbReference type="InterPro" id="IPR033646">
    <property type="entry name" value="CLU-central"/>
</dbReference>
<dbReference type="GO" id="GO:0005737">
    <property type="term" value="C:cytoplasm"/>
    <property type="evidence" value="ECO:0007669"/>
    <property type="project" value="UniProtKB-SubCell"/>
</dbReference>
<protein>
    <recommendedName>
        <fullName evidence="2">Clustered mitochondria protein homolog</fullName>
    </recommendedName>
</protein>
<dbReference type="InterPro" id="IPR028275">
    <property type="entry name" value="CLU_N"/>
</dbReference>
<feature type="region of interest" description="Disordered" evidence="4">
    <location>
        <begin position="1"/>
        <end position="83"/>
    </location>
</feature>
<dbReference type="InterPro" id="IPR023231">
    <property type="entry name" value="GSKIP_dom_sf"/>
</dbReference>
<dbReference type="GO" id="GO:0003723">
    <property type="term" value="F:RNA binding"/>
    <property type="evidence" value="ECO:0007669"/>
    <property type="project" value="UniProtKB-KW"/>
</dbReference>
<evidence type="ECO:0000259" key="5">
    <source>
        <dbReference type="PROSITE" id="PS51823"/>
    </source>
</evidence>
<feature type="compositionally biased region" description="Basic residues" evidence="4">
    <location>
        <begin position="989"/>
        <end position="1001"/>
    </location>
</feature>
<accession>A0AA86SNZ7</accession>
<evidence type="ECO:0000313" key="6">
    <source>
        <dbReference type="EMBL" id="CAJ1958424.1"/>
    </source>
</evidence>
<dbReference type="Pfam" id="PF12807">
    <property type="entry name" value="eIF3_p135"/>
    <property type="match status" value="1"/>
</dbReference>
<dbReference type="FunFam" id="3.30.2280.10:FF:000002">
    <property type="entry name" value="Clustered mitochondria protein homolog"/>
    <property type="match status" value="1"/>
</dbReference>
<dbReference type="EMBL" id="OY731402">
    <property type="protein sequence ID" value="CAJ1958424.1"/>
    <property type="molecule type" value="Genomic_DNA"/>
</dbReference>
<evidence type="ECO:0000256" key="2">
    <source>
        <dbReference type="HAMAP-Rule" id="MF_03013"/>
    </source>
</evidence>
<dbReference type="Gene3D" id="1.25.40.10">
    <property type="entry name" value="Tetratricopeptide repeat domain"/>
    <property type="match status" value="1"/>
</dbReference>
<dbReference type="PANTHER" id="PTHR12601:SF6">
    <property type="entry name" value="CLUSTERED MITOCHONDRIA PROTEIN HOMOLOG"/>
    <property type="match status" value="1"/>
</dbReference>
<dbReference type="GO" id="GO:0007005">
    <property type="term" value="P:mitochondrion organization"/>
    <property type="evidence" value="ECO:0007669"/>
    <property type="project" value="UniProtKB-UniRule"/>
</dbReference>
<dbReference type="Gene3D" id="3.30.2280.10">
    <property type="entry name" value="Hypothetical protein (hspc210)"/>
    <property type="match status" value="1"/>
</dbReference>
<sequence>MAGKSSNKGRNKKGSHNASITSESAVHSDVPVKDNGEGTLESAKADLAEVPSTVDSTGANPELKEHETVTEGSQQKQGEMGPFRSIGDPIPAQRPKLLLQSIAYKGDLQLYPVSVKTQTGEKLELQLNPGDSVMDVRQFLLDAPETCFITCYDLLLHTKDASTHHLEDYNEISEVADITTGGCSLEMVPAFYDDRSIRAHVHRTRELLSLSNLHASLSTSLALQNEIAQNKAANSGDTLKHEVPELDGLGYMEDISGSLGNLLSSPLKDIKCVESIVFSSFNPPPSYRRLLGDLIYLDVTTLEGNKFCITGSTKMFYVNSSSANTLDPRPSKATFEATTLVALLQKISPKFKKAFREVLEGRAAAHPFENVQSLLPPNSWLGLYPVPGELSLWHFLSCCYLDKEGFYYVYHRRDAARAENALTLLYGNEPIGMQRDWNEELQSCREFPHTTPQERILRDRALYKVTSDFVDAAINGAIGVISGCIPPINPTDPECFHMYVHNNIFFSFAIDADLEKLSKKRVDCNSKSCSPATLQSSSDKASIPLHGENHVPNGGKDSGTSSEDLNGTQITQDVPPEAQLAENEQATYASANNDLKGTMAYQEADVPGLYNLAMAIIDYRGHRVVAQSVLPGILQGDKSDSLLYGSVDSGKKICWNEDFHSKVSEAAKRLHLKEHLVLDGSGNVFNLAAPVECKGIVGGDDRHYLLDLLRVTPRDANYTGPGSRFCILRPELITAFCQLTGSSWEQAQAAEALKPKEVNSQEADNLATGSQNAADTDQPVNDSPTAADAETPVNDSQNVVDAEKPDLKKEEKTEDVKELASVTAKTSDGCEDIVFNPNVFTEFKLAGSPEEIAADEDNVRKVSQYLTDVVLPKFIQDLCTLEVSPMDGQTLTEALHAHGINVRYIGKVAEGTKHLPHLWDLCNNEIVVRSAKHIIKDLLRETEDHDLAPAVSHFLNCLFGSCQASSGKASTNSIQSKTLKKEHTGQRSPGKHSKGQARWKGRASLRKTQPLYMSFSSEALWSDIQEFAMVKYKFELPEDARLRVKKISVIRNLSLKVGITVAARKYDLSSTTPFHTSDVLDIRPVVKHSVPSCSEAKELVETGKLQLAEGMLSEAYTLFSEAFSILQQVTGPMHREVANCCRYLAMVLYHAGDMAGAIMQQHKELIINERCLGLDHPDTAHSYGNMALFYHGLNQTELALRHMSRALLLLSLSSGPDHPDVAATFINVAMMYQDIGKMNTALRYLQEALKKNERLLGEEHIQTAVCYHALAIAFNCMGAFKLSHQHEKKTYDILVKQLGEDDSRTRDSQNWMNTFKMRELQMNAQKQKGQALNAASAQKAIDILKAHPDLIHAFQAAAVAGGSGSSGASANKSLNAAIMGEALPRGRGIDERAARAAAEVRKKAAARGLLVRPHGVPVQALPPLTQLLNIINSGATPDAVDNGNADGGKETNGIPSSDSTDVKKGQTIPVQEQAPVGLGKGLSSLDAKKQKSKPKAGA</sequence>
<keyword evidence="7" id="KW-1185">Reference proteome</keyword>
<feature type="compositionally biased region" description="Polar residues" evidence="4">
    <location>
        <begin position="966"/>
        <end position="977"/>
    </location>
</feature>
<name>A0AA86SNZ7_9FABA</name>
<dbReference type="CDD" id="cd15466">
    <property type="entry name" value="CLU-central"/>
    <property type="match status" value="1"/>
</dbReference>
<dbReference type="InterPro" id="IPR027523">
    <property type="entry name" value="CLU_prot"/>
</dbReference>
<feature type="region of interest" description="Disordered" evidence="4">
    <location>
        <begin position="1439"/>
        <end position="1498"/>
    </location>
</feature>
<gene>
    <name evidence="6" type="ORF">AYBTSS11_LOCUS17729</name>
</gene>
<feature type="region of interest" description="Disordered" evidence="4">
    <location>
        <begin position="525"/>
        <end position="570"/>
    </location>
</feature>
<feature type="compositionally biased region" description="Polar residues" evidence="4">
    <location>
        <begin position="760"/>
        <end position="784"/>
    </location>
</feature>
<evidence type="ECO:0000256" key="4">
    <source>
        <dbReference type="SAM" id="MobiDB-lite"/>
    </source>
</evidence>
<dbReference type="Pfam" id="PF13424">
    <property type="entry name" value="TPR_12"/>
    <property type="match status" value="2"/>
</dbReference>
<feature type="compositionally biased region" description="Polar residues" evidence="4">
    <location>
        <begin position="558"/>
        <end position="570"/>
    </location>
</feature>
<dbReference type="InterPro" id="IPR025697">
    <property type="entry name" value="CLU_dom"/>
</dbReference>
<evidence type="ECO:0000256" key="1">
    <source>
        <dbReference type="ARBA" id="ARBA00022490"/>
    </source>
</evidence>
<comment type="subcellular location">
    <subcellularLocation>
        <location evidence="2">Cytoplasm</location>
    </subcellularLocation>
</comment>
<proteinExistence type="inferred from homology"/>
<dbReference type="Gramene" id="rna-AYBTSS11_LOCUS17729">
    <property type="protein sequence ID" value="CAJ1958424.1"/>
    <property type="gene ID" value="gene-AYBTSS11_LOCUS17729"/>
</dbReference>
<feature type="region of interest" description="Disordered" evidence="4">
    <location>
        <begin position="966"/>
        <end position="1001"/>
    </location>
</feature>
<dbReference type="Pfam" id="PF13236">
    <property type="entry name" value="CLU"/>
    <property type="match status" value="1"/>
</dbReference>
<dbReference type="PANTHER" id="PTHR12601">
    <property type="entry name" value="EUKARYOTIC TRANSLATION INITIATION FACTOR 3 SUBUNIT EIF-3"/>
    <property type="match status" value="1"/>
</dbReference>
<comment type="similarity">
    <text evidence="2">Belongs to the CLU family.</text>
</comment>
<dbReference type="InterPro" id="IPR019734">
    <property type="entry name" value="TPR_rpt"/>
</dbReference>
<dbReference type="Pfam" id="PF05303">
    <property type="entry name" value="GSKIP_dom"/>
    <property type="match status" value="1"/>
</dbReference>
<dbReference type="SMART" id="SM00028">
    <property type="entry name" value="TPR"/>
    <property type="match status" value="3"/>
</dbReference>
<dbReference type="SUPFAM" id="SSF48452">
    <property type="entry name" value="TPR-like"/>
    <property type="match status" value="1"/>
</dbReference>
<dbReference type="PROSITE" id="PS50005">
    <property type="entry name" value="TPR"/>
    <property type="match status" value="1"/>
</dbReference>
<keyword evidence="1 2" id="KW-0963">Cytoplasm</keyword>
<feature type="region of interest" description="Disordered" evidence="4">
    <location>
        <begin position="751"/>
        <end position="815"/>
    </location>
</feature>
<organism evidence="6 7">
    <name type="scientific">Sphenostylis stenocarpa</name>
    <dbReference type="NCBI Taxonomy" id="92480"/>
    <lineage>
        <taxon>Eukaryota</taxon>
        <taxon>Viridiplantae</taxon>
        <taxon>Streptophyta</taxon>
        <taxon>Embryophyta</taxon>
        <taxon>Tracheophyta</taxon>
        <taxon>Spermatophyta</taxon>
        <taxon>Magnoliopsida</taxon>
        <taxon>eudicotyledons</taxon>
        <taxon>Gunneridae</taxon>
        <taxon>Pentapetalae</taxon>
        <taxon>rosids</taxon>
        <taxon>fabids</taxon>
        <taxon>Fabales</taxon>
        <taxon>Fabaceae</taxon>
        <taxon>Papilionoideae</taxon>
        <taxon>50 kb inversion clade</taxon>
        <taxon>NPAAA clade</taxon>
        <taxon>indigoferoid/millettioid clade</taxon>
        <taxon>Phaseoleae</taxon>
        <taxon>Sphenostylis</taxon>
    </lineage>
</organism>
<evidence type="ECO:0000313" key="7">
    <source>
        <dbReference type="Proteomes" id="UP001189624"/>
    </source>
</evidence>
<comment type="function">
    <text evidence="2">mRNA-binding protein involved in proper cytoplasmic distribution of mitochondria.</text>
</comment>
<feature type="domain" description="Clu" evidence="5">
    <location>
        <begin position="409"/>
        <end position="719"/>
    </location>
</feature>
<dbReference type="InterPro" id="IPR011990">
    <property type="entry name" value="TPR-like_helical_dom_sf"/>
</dbReference>
<feature type="compositionally biased region" description="Basic and acidic residues" evidence="4">
    <location>
        <begin position="801"/>
        <end position="815"/>
    </location>
</feature>
<feature type="compositionally biased region" description="Polar residues" evidence="4">
    <location>
        <begin position="525"/>
        <end position="540"/>
    </location>
</feature>